<dbReference type="EC" id="6.2.1.5" evidence="1"/>
<evidence type="ECO:0000313" key="3">
    <source>
        <dbReference type="Proteomes" id="UP000215914"/>
    </source>
</evidence>
<sequence>MVGGLFNKLALKSLKVAGKWQQQQLRRLNIHEYQLLLYTSGPDNAISMVHLVEICHNFDSCELVNDHETIFLFVLLLFLTLCKHLHTNVYIEFVLQDGKLMW</sequence>
<evidence type="ECO:0000313" key="1">
    <source>
        <dbReference type="EMBL" id="KAF5763910.1"/>
    </source>
</evidence>
<reference evidence="1" key="3">
    <citation type="submission" date="2020-06" db="EMBL/GenBank/DDBJ databases">
        <title>Helianthus annuus Genome sequencing and assembly Release 2.</title>
        <authorList>
            <person name="Gouzy J."/>
            <person name="Langlade N."/>
            <person name="Munos S."/>
        </authorList>
    </citation>
    <scope>NUCLEOTIDE SEQUENCE</scope>
    <source>
        <tissue evidence="1">Leaves</tissue>
    </source>
</reference>
<dbReference type="Gramene" id="mRNA:HanXRQr2_Chr15g0685901">
    <property type="protein sequence ID" value="mRNA:HanXRQr2_Chr15g0685901"/>
    <property type="gene ID" value="HanXRQr2_Chr15g0685901"/>
</dbReference>
<dbReference type="STRING" id="4232.A0A251S798"/>
<dbReference type="InParanoid" id="A0A251S798"/>
<evidence type="ECO:0000313" key="2">
    <source>
        <dbReference type="EMBL" id="OTF94717.1"/>
    </source>
</evidence>
<proteinExistence type="predicted"/>
<dbReference type="EMBL" id="CM007904">
    <property type="protein sequence ID" value="OTF94717.1"/>
    <property type="molecule type" value="Genomic_DNA"/>
</dbReference>
<reference evidence="1 3" key="1">
    <citation type="journal article" date="2017" name="Nature">
        <title>The sunflower genome provides insights into oil metabolism, flowering and Asterid evolution.</title>
        <authorList>
            <person name="Badouin H."/>
            <person name="Gouzy J."/>
            <person name="Grassa C.J."/>
            <person name="Murat F."/>
            <person name="Staton S.E."/>
            <person name="Cottret L."/>
            <person name="Lelandais-Briere C."/>
            <person name="Owens G.L."/>
            <person name="Carrere S."/>
            <person name="Mayjonade B."/>
            <person name="Legrand L."/>
            <person name="Gill N."/>
            <person name="Kane N.C."/>
            <person name="Bowers J.E."/>
            <person name="Hubner S."/>
            <person name="Bellec A."/>
            <person name="Berard A."/>
            <person name="Berges H."/>
            <person name="Blanchet N."/>
            <person name="Boniface M.C."/>
            <person name="Brunel D."/>
            <person name="Catrice O."/>
            <person name="Chaidir N."/>
            <person name="Claudel C."/>
            <person name="Donnadieu C."/>
            <person name="Faraut T."/>
            <person name="Fievet G."/>
            <person name="Helmstetter N."/>
            <person name="King M."/>
            <person name="Knapp S.J."/>
            <person name="Lai Z."/>
            <person name="Le Paslier M.C."/>
            <person name="Lippi Y."/>
            <person name="Lorenzon L."/>
            <person name="Mandel J.R."/>
            <person name="Marage G."/>
            <person name="Marchand G."/>
            <person name="Marquand E."/>
            <person name="Bret-Mestries E."/>
            <person name="Morien E."/>
            <person name="Nambeesan S."/>
            <person name="Nguyen T."/>
            <person name="Pegot-Espagnet P."/>
            <person name="Pouilly N."/>
            <person name="Raftis F."/>
            <person name="Sallet E."/>
            <person name="Schiex T."/>
            <person name="Thomas J."/>
            <person name="Vandecasteele C."/>
            <person name="Vares D."/>
            <person name="Vear F."/>
            <person name="Vautrin S."/>
            <person name="Crespi M."/>
            <person name="Mangin B."/>
            <person name="Burke J.M."/>
            <person name="Salse J."/>
            <person name="Munos S."/>
            <person name="Vincourt P."/>
            <person name="Rieseberg L.H."/>
            <person name="Langlade N.B."/>
        </authorList>
    </citation>
    <scope>NUCLEOTIDE SEQUENCE [LARGE SCALE GENOMIC DNA]</scope>
    <source>
        <strain evidence="3">cv. SF193</strain>
        <tissue evidence="1">Leaves</tissue>
    </source>
</reference>
<organism evidence="2 3">
    <name type="scientific">Helianthus annuus</name>
    <name type="common">Common sunflower</name>
    <dbReference type="NCBI Taxonomy" id="4232"/>
    <lineage>
        <taxon>Eukaryota</taxon>
        <taxon>Viridiplantae</taxon>
        <taxon>Streptophyta</taxon>
        <taxon>Embryophyta</taxon>
        <taxon>Tracheophyta</taxon>
        <taxon>Spermatophyta</taxon>
        <taxon>Magnoliopsida</taxon>
        <taxon>eudicotyledons</taxon>
        <taxon>Gunneridae</taxon>
        <taxon>Pentapetalae</taxon>
        <taxon>asterids</taxon>
        <taxon>campanulids</taxon>
        <taxon>Asterales</taxon>
        <taxon>Asteraceae</taxon>
        <taxon>Asteroideae</taxon>
        <taxon>Heliantheae alliance</taxon>
        <taxon>Heliantheae</taxon>
        <taxon>Helianthus</taxon>
    </lineage>
</organism>
<dbReference type="EMBL" id="MNCJ02000330">
    <property type="protein sequence ID" value="KAF5763910.1"/>
    <property type="molecule type" value="Genomic_DNA"/>
</dbReference>
<name>A0A251S798_HELAN</name>
<gene>
    <name evidence="2" type="ORF">HannXRQ_Chr15g0475161</name>
    <name evidence="1" type="ORF">HanXRQr2_Chr15g0685901</name>
</gene>
<dbReference type="AlphaFoldDB" id="A0A251S798"/>
<keyword evidence="1" id="KW-0436">Ligase</keyword>
<keyword evidence="3" id="KW-1185">Reference proteome</keyword>
<accession>A0A251S798</accession>
<dbReference type="Proteomes" id="UP000215914">
    <property type="component" value="Chromosome 15"/>
</dbReference>
<dbReference type="GO" id="GO:0004775">
    <property type="term" value="F:succinate-CoA ligase (ADP-forming) activity"/>
    <property type="evidence" value="ECO:0007669"/>
    <property type="project" value="UniProtKB-EC"/>
</dbReference>
<reference evidence="2" key="2">
    <citation type="submission" date="2017-02" db="EMBL/GenBank/DDBJ databases">
        <title>Sunflower complete genome.</title>
        <authorList>
            <person name="Langlade N."/>
            <person name="Munos S."/>
        </authorList>
    </citation>
    <scope>NUCLEOTIDE SEQUENCE [LARGE SCALE GENOMIC DNA]</scope>
    <source>
        <tissue evidence="2">Leaves</tissue>
    </source>
</reference>
<protein>
    <submittedName>
        <fullName evidence="1">Succinate--CoA ligase (ADP-forming)</fullName>
        <ecNumber evidence="1">6.2.1.5</ecNumber>
    </submittedName>
</protein>